<evidence type="ECO:0000259" key="5">
    <source>
        <dbReference type="PROSITE" id="PS50871"/>
    </source>
</evidence>
<dbReference type="Ensembl" id="ENSCLMT00005023652.1">
    <property type="protein sequence ID" value="ENSCLMP00005022572.1"/>
    <property type="gene ID" value="ENSCLMG00005011193.1"/>
</dbReference>
<reference evidence="6" key="2">
    <citation type="submission" date="2025-09" db="UniProtKB">
        <authorList>
            <consortium name="Ensembl"/>
        </authorList>
    </citation>
    <scope>IDENTIFICATION</scope>
</reference>
<dbReference type="InterPro" id="IPR001073">
    <property type="entry name" value="C1q_dom"/>
</dbReference>
<evidence type="ECO:0000313" key="7">
    <source>
        <dbReference type="Proteomes" id="UP000694565"/>
    </source>
</evidence>
<dbReference type="PANTHER" id="PTHR22923:SF102">
    <property type="entry name" value="CEREBELLIN 13-RELATED"/>
    <property type="match status" value="1"/>
</dbReference>
<feature type="chain" id="PRO_5033989822" evidence="4">
    <location>
        <begin position="19"/>
        <end position="213"/>
    </location>
</feature>
<feature type="signal peptide" evidence="4">
    <location>
        <begin position="1"/>
        <end position="18"/>
    </location>
</feature>
<dbReference type="PANTHER" id="PTHR22923">
    <property type="entry name" value="CEREBELLIN-RELATED"/>
    <property type="match status" value="1"/>
</dbReference>
<dbReference type="GO" id="GO:0005576">
    <property type="term" value="C:extracellular region"/>
    <property type="evidence" value="ECO:0007669"/>
    <property type="project" value="UniProtKB-SubCell"/>
</dbReference>
<dbReference type="InterPro" id="IPR050822">
    <property type="entry name" value="Cerebellin_Synaptic_Org"/>
</dbReference>
<evidence type="ECO:0000256" key="4">
    <source>
        <dbReference type="SAM" id="SignalP"/>
    </source>
</evidence>
<reference evidence="6" key="1">
    <citation type="submission" date="2025-08" db="UniProtKB">
        <authorList>
            <consortium name="Ensembl"/>
        </authorList>
    </citation>
    <scope>IDENTIFICATION</scope>
</reference>
<organism evidence="6 7">
    <name type="scientific">Cyclopterus lumpus</name>
    <name type="common">Lumpsucker</name>
    <dbReference type="NCBI Taxonomy" id="8103"/>
    <lineage>
        <taxon>Eukaryota</taxon>
        <taxon>Metazoa</taxon>
        <taxon>Chordata</taxon>
        <taxon>Craniata</taxon>
        <taxon>Vertebrata</taxon>
        <taxon>Euteleostomi</taxon>
        <taxon>Actinopterygii</taxon>
        <taxon>Neopterygii</taxon>
        <taxon>Teleostei</taxon>
        <taxon>Neoteleostei</taxon>
        <taxon>Acanthomorphata</taxon>
        <taxon>Eupercaria</taxon>
        <taxon>Perciformes</taxon>
        <taxon>Cottioidei</taxon>
        <taxon>Cottales</taxon>
        <taxon>Cyclopteridae</taxon>
        <taxon>Cyclopterus</taxon>
    </lineage>
</organism>
<feature type="domain" description="C1q" evidence="5">
    <location>
        <begin position="78"/>
        <end position="213"/>
    </location>
</feature>
<dbReference type="SUPFAM" id="SSF49842">
    <property type="entry name" value="TNF-like"/>
    <property type="match status" value="1"/>
</dbReference>
<dbReference type="PRINTS" id="PR00007">
    <property type="entry name" value="COMPLEMNTC1Q"/>
</dbReference>
<dbReference type="Proteomes" id="UP000694565">
    <property type="component" value="Unplaced"/>
</dbReference>
<keyword evidence="3 4" id="KW-0732">Signal</keyword>
<dbReference type="Gene3D" id="2.60.120.40">
    <property type="match status" value="1"/>
</dbReference>
<dbReference type="InterPro" id="IPR008983">
    <property type="entry name" value="Tumour_necrosis_fac-like_dom"/>
</dbReference>
<dbReference type="SMART" id="SM00110">
    <property type="entry name" value="C1Q"/>
    <property type="match status" value="1"/>
</dbReference>
<evidence type="ECO:0000313" key="6">
    <source>
        <dbReference type="Ensembl" id="ENSCLMP00005022572.1"/>
    </source>
</evidence>
<proteinExistence type="predicted"/>
<keyword evidence="7" id="KW-1185">Reference proteome</keyword>
<dbReference type="AlphaFoldDB" id="A0A8C2Z629"/>
<evidence type="ECO:0000256" key="2">
    <source>
        <dbReference type="ARBA" id="ARBA00022525"/>
    </source>
</evidence>
<keyword evidence="2" id="KW-0964">Secreted</keyword>
<evidence type="ECO:0000256" key="3">
    <source>
        <dbReference type="ARBA" id="ARBA00022729"/>
    </source>
</evidence>
<comment type="subcellular location">
    <subcellularLocation>
        <location evidence="1">Secreted</location>
    </subcellularLocation>
</comment>
<evidence type="ECO:0000256" key="1">
    <source>
        <dbReference type="ARBA" id="ARBA00004613"/>
    </source>
</evidence>
<name>A0A8C2Z629_CYCLU</name>
<sequence>MNLAILFFVLPFCGLIVAHNFNDTIVMEKELEQCEPDMCEMLKEFGAMTEKLRAVETRLKESETRLKESETRQKEKITKVMFSAAIGGVNRDIGPFNTDTILIYRSVITNIDTAYNPATGIFTAPVTGVYYFTFSYHAGKNYPVSLALYKNDQVLVASHDHKTQYDGADNGGNAVFVQLQKGDQVFVHLRANAHVWGNNDVTTFSGFLQSKQE</sequence>
<dbReference type="GeneTree" id="ENSGT00940000163520"/>
<dbReference type="Pfam" id="PF00386">
    <property type="entry name" value="C1q"/>
    <property type="match status" value="1"/>
</dbReference>
<dbReference type="PROSITE" id="PS50871">
    <property type="entry name" value="C1Q"/>
    <property type="match status" value="1"/>
</dbReference>
<protein>
    <submittedName>
        <fullName evidence="6">Cerebellin 6</fullName>
    </submittedName>
</protein>
<accession>A0A8C2Z629</accession>